<keyword evidence="7" id="KW-1185">Reference proteome</keyword>
<dbReference type="PANTHER" id="PTHR11474:SF126">
    <property type="entry name" value="TYROSINASE-LIKE PROTEIN TYR-1-RELATED"/>
    <property type="match status" value="1"/>
</dbReference>
<evidence type="ECO:0000313" key="6">
    <source>
        <dbReference type="EMBL" id="OOF98338.1"/>
    </source>
</evidence>
<dbReference type="Gene3D" id="1.10.1280.10">
    <property type="entry name" value="Di-copper center containing domain from catechol oxidase"/>
    <property type="match status" value="1"/>
</dbReference>
<dbReference type="PROSITE" id="PS00497">
    <property type="entry name" value="TYROSINASE_1"/>
    <property type="match status" value="1"/>
</dbReference>
<dbReference type="PRINTS" id="PR00092">
    <property type="entry name" value="TYROSINASE"/>
</dbReference>
<name>A0A1R3RV41_ASPC5</name>
<dbReference type="GO" id="GO:0016491">
    <property type="term" value="F:oxidoreductase activity"/>
    <property type="evidence" value="ECO:0007669"/>
    <property type="project" value="InterPro"/>
</dbReference>
<keyword evidence="3" id="KW-0472">Membrane</keyword>
<evidence type="ECO:0000259" key="5">
    <source>
        <dbReference type="PROSITE" id="PS00498"/>
    </source>
</evidence>
<dbReference type="InterPro" id="IPR008922">
    <property type="entry name" value="Di-copper_centre_dom_sf"/>
</dbReference>
<dbReference type="OrthoDB" id="6132182at2759"/>
<feature type="transmembrane region" description="Helical" evidence="3">
    <location>
        <begin position="15"/>
        <end position="34"/>
    </location>
</feature>
<keyword evidence="2" id="KW-0186">Copper</keyword>
<proteinExistence type="predicted"/>
<feature type="domain" description="Tyrosinase copper-binding" evidence="5">
    <location>
        <begin position="259"/>
        <end position="270"/>
    </location>
</feature>
<dbReference type="EMBL" id="KV907496">
    <property type="protein sequence ID" value="OOF98338.1"/>
    <property type="molecule type" value="Genomic_DNA"/>
</dbReference>
<feature type="domain" description="Tyrosinase copper-binding" evidence="4">
    <location>
        <begin position="103"/>
        <end position="120"/>
    </location>
</feature>
<evidence type="ECO:0000256" key="3">
    <source>
        <dbReference type="SAM" id="Phobius"/>
    </source>
</evidence>
<evidence type="ECO:0000256" key="2">
    <source>
        <dbReference type="ARBA" id="ARBA00023008"/>
    </source>
</evidence>
<evidence type="ECO:0000256" key="1">
    <source>
        <dbReference type="ARBA" id="ARBA00022723"/>
    </source>
</evidence>
<gene>
    <name evidence="6" type="ORF">ASPCADRAFT_395107</name>
</gene>
<keyword evidence="3" id="KW-0812">Transmembrane</keyword>
<dbReference type="InterPro" id="IPR050316">
    <property type="entry name" value="Tyrosinase/Hemocyanin"/>
</dbReference>
<dbReference type="OMA" id="DYGPLAN"/>
<reference evidence="7" key="1">
    <citation type="journal article" date="2017" name="Genome Biol.">
        <title>Comparative genomics reveals high biological diversity and specific adaptations in the industrially and medically important fungal genus Aspergillus.</title>
        <authorList>
            <person name="de Vries R.P."/>
            <person name="Riley R."/>
            <person name="Wiebenga A."/>
            <person name="Aguilar-Osorio G."/>
            <person name="Amillis S."/>
            <person name="Uchima C.A."/>
            <person name="Anderluh G."/>
            <person name="Asadollahi M."/>
            <person name="Askin M."/>
            <person name="Barry K."/>
            <person name="Battaglia E."/>
            <person name="Bayram O."/>
            <person name="Benocci T."/>
            <person name="Braus-Stromeyer S.A."/>
            <person name="Caldana C."/>
            <person name="Canovas D."/>
            <person name="Cerqueira G.C."/>
            <person name="Chen F."/>
            <person name="Chen W."/>
            <person name="Choi C."/>
            <person name="Clum A."/>
            <person name="Dos Santos R.A."/>
            <person name="Damasio A.R."/>
            <person name="Diallinas G."/>
            <person name="Emri T."/>
            <person name="Fekete E."/>
            <person name="Flipphi M."/>
            <person name="Freyberg S."/>
            <person name="Gallo A."/>
            <person name="Gournas C."/>
            <person name="Habgood R."/>
            <person name="Hainaut M."/>
            <person name="Harispe M.L."/>
            <person name="Henrissat B."/>
            <person name="Hilden K.S."/>
            <person name="Hope R."/>
            <person name="Hossain A."/>
            <person name="Karabika E."/>
            <person name="Karaffa L."/>
            <person name="Karanyi Z."/>
            <person name="Krasevec N."/>
            <person name="Kuo A."/>
            <person name="Kusch H."/>
            <person name="LaButti K."/>
            <person name="Lagendijk E.L."/>
            <person name="Lapidus A."/>
            <person name="Levasseur A."/>
            <person name="Lindquist E."/>
            <person name="Lipzen A."/>
            <person name="Logrieco A.F."/>
            <person name="MacCabe A."/>
            <person name="Maekelae M.R."/>
            <person name="Malavazi I."/>
            <person name="Melin P."/>
            <person name="Meyer V."/>
            <person name="Mielnichuk N."/>
            <person name="Miskei M."/>
            <person name="Molnar A.P."/>
            <person name="Mule G."/>
            <person name="Ngan C.Y."/>
            <person name="Orejas M."/>
            <person name="Orosz E."/>
            <person name="Ouedraogo J.P."/>
            <person name="Overkamp K.M."/>
            <person name="Park H.-S."/>
            <person name="Perrone G."/>
            <person name="Piumi F."/>
            <person name="Punt P.J."/>
            <person name="Ram A.F."/>
            <person name="Ramon A."/>
            <person name="Rauscher S."/>
            <person name="Record E."/>
            <person name="Riano-Pachon D.M."/>
            <person name="Robert V."/>
            <person name="Roehrig J."/>
            <person name="Ruller R."/>
            <person name="Salamov A."/>
            <person name="Salih N.S."/>
            <person name="Samson R.A."/>
            <person name="Sandor E."/>
            <person name="Sanguinetti M."/>
            <person name="Schuetze T."/>
            <person name="Sepcic K."/>
            <person name="Shelest E."/>
            <person name="Sherlock G."/>
            <person name="Sophianopoulou V."/>
            <person name="Squina F.M."/>
            <person name="Sun H."/>
            <person name="Susca A."/>
            <person name="Todd R.B."/>
            <person name="Tsang A."/>
            <person name="Unkles S.E."/>
            <person name="van de Wiele N."/>
            <person name="van Rossen-Uffink D."/>
            <person name="Oliveira J.V."/>
            <person name="Vesth T.C."/>
            <person name="Visser J."/>
            <person name="Yu J.-H."/>
            <person name="Zhou M."/>
            <person name="Andersen M.R."/>
            <person name="Archer D.B."/>
            <person name="Baker S.E."/>
            <person name="Benoit I."/>
            <person name="Brakhage A.A."/>
            <person name="Braus G.H."/>
            <person name="Fischer R."/>
            <person name="Frisvad J.C."/>
            <person name="Goldman G.H."/>
            <person name="Houbraken J."/>
            <person name="Oakley B."/>
            <person name="Pocsi I."/>
            <person name="Scazzocchio C."/>
            <person name="Seiboth B."/>
            <person name="vanKuyk P.A."/>
            <person name="Wortman J."/>
            <person name="Dyer P.S."/>
            <person name="Grigoriev I.V."/>
        </authorList>
    </citation>
    <scope>NUCLEOTIDE SEQUENCE [LARGE SCALE GENOMIC DNA]</scope>
    <source>
        <strain evidence="7">ITEM 5010</strain>
    </source>
</reference>
<dbReference type="GO" id="GO:0046872">
    <property type="term" value="F:metal ion binding"/>
    <property type="evidence" value="ECO:0007669"/>
    <property type="project" value="UniProtKB-KW"/>
</dbReference>
<dbReference type="PROSITE" id="PS00498">
    <property type="entry name" value="TYROSINASE_2"/>
    <property type="match status" value="1"/>
</dbReference>
<accession>A0A1R3RV41</accession>
<protein>
    <recommendedName>
        <fullName evidence="4 5">Tyrosinase copper-binding domain-containing protein</fullName>
    </recommendedName>
</protein>
<dbReference type="STRING" id="602072.A0A1R3RV41"/>
<dbReference type="AlphaFoldDB" id="A0A1R3RV41"/>
<dbReference type="InterPro" id="IPR002227">
    <property type="entry name" value="Tyrosinase_Cu-bd"/>
</dbReference>
<keyword evidence="1" id="KW-0479">Metal-binding</keyword>
<dbReference type="Proteomes" id="UP000188318">
    <property type="component" value="Unassembled WGS sequence"/>
</dbReference>
<evidence type="ECO:0000259" key="4">
    <source>
        <dbReference type="PROSITE" id="PS00497"/>
    </source>
</evidence>
<dbReference type="SUPFAM" id="SSF48056">
    <property type="entry name" value="Di-copper centre-containing domain"/>
    <property type="match status" value="1"/>
</dbReference>
<keyword evidence="3" id="KW-1133">Transmembrane helix</keyword>
<dbReference type="Pfam" id="PF00264">
    <property type="entry name" value="Tyrosinase"/>
    <property type="match status" value="1"/>
</dbReference>
<sequence length="318" mass="35824">MERPPRCRCSLRPSAWVVGILSVILLSLSLLAVIHDLATFVRPVEPASSCAIRREWRTLHATEKLEYIRAVQCLKQQPSRLGYAHTLYDDFPYVHIHTGNSSHHTVMFLAWHRYLVHLYEQALRDVCQYDGHAVYWDWSLDWSDLTASPVWDSEVGFGGNGNPNDPSPAIHGACVTSGPFAHLQVPFVEQFSYPHCLSRDFAQGDALTNYSAAIHPSVIHQLFLLEDELDFVLSIEDGPHLSIPRTVHGDFSTITAPADPVFFLHHTQLDRLWSMWQHAHPQSSAVPTDDLIEVGGLGPDILATDVMHTESGLLCYRY</sequence>
<dbReference type="PANTHER" id="PTHR11474">
    <property type="entry name" value="TYROSINASE FAMILY MEMBER"/>
    <property type="match status" value="1"/>
</dbReference>
<evidence type="ECO:0000313" key="7">
    <source>
        <dbReference type="Proteomes" id="UP000188318"/>
    </source>
</evidence>
<dbReference type="VEuPathDB" id="FungiDB:ASPCADRAFT_395107"/>
<organism evidence="6 7">
    <name type="scientific">Aspergillus carbonarius (strain ITEM 5010)</name>
    <dbReference type="NCBI Taxonomy" id="602072"/>
    <lineage>
        <taxon>Eukaryota</taxon>
        <taxon>Fungi</taxon>
        <taxon>Dikarya</taxon>
        <taxon>Ascomycota</taxon>
        <taxon>Pezizomycotina</taxon>
        <taxon>Eurotiomycetes</taxon>
        <taxon>Eurotiomycetidae</taxon>
        <taxon>Eurotiales</taxon>
        <taxon>Aspergillaceae</taxon>
        <taxon>Aspergillus</taxon>
        <taxon>Aspergillus subgen. Circumdati</taxon>
    </lineage>
</organism>